<evidence type="ECO:0000313" key="1">
    <source>
        <dbReference type="EMBL" id="VYU43764.1"/>
    </source>
</evidence>
<protein>
    <submittedName>
        <fullName evidence="1">Uncharacterized protein</fullName>
    </submittedName>
</protein>
<dbReference type="EMBL" id="CACRTV010000057">
    <property type="protein sequence ID" value="VYU43764.1"/>
    <property type="molecule type" value="Genomic_DNA"/>
</dbReference>
<dbReference type="RefSeq" id="WP_156561638.1">
    <property type="nucleotide sequence ID" value="NZ_CACRTV010000057.1"/>
</dbReference>
<gene>
    <name evidence="1" type="ORF">CPLFYP93_02268</name>
</gene>
<organism evidence="1">
    <name type="scientific">Clostridium paraputrificum</name>
    <dbReference type="NCBI Taxonomy" id="29363"/>
    <lineage>
        <taxon>Bacteria</taxon>
        <taxon>Bacillati</taxon>
        <taxon>Bacillota</taxon>
        <taxon>Clostridia</taxon>
        <taxon>Eubacteriales</taxon>
        <taxon>Clostridiaceae</taxon>
        <taxon>Clostridium</taxon>
    </lineage>
</organism>
<dbReference type="AlphaFoldDB" id="A0A6N3EVC9"/>
<accession>A0A6N3EVC9</accession>
<sequence length="190" mass="22592">MKYFARLQGERHQDKRVAVIYYNLGKFEFEPRLLYPTEDAVDTGFYYSYFEVTSFMKFLCIFDSEDEAKSYLESIKCKDNLIREEASKFSQHFRDAFFMCRFEEAPEYEREEYPGGIGLQEGYGVAYPTLVTAERNLEKGHAIVEYKTWWVNLLMPEGMDRTKFHKLKVQKLIEDDVFEYEDGIKASHSF</sequence>
<name>A0A6N3EVC9_9CLOT</name>
<reference evidence="1" key="1">
    <citation type="submission" date="2019-11" db="EMBL/GenBank/DDBJ databases">
        <authorList>
            <person name="Feng L."/>
        </authorList>
    </citation>
    <scope>NUCLEOTIDE SEQUENCE</scope>
    <source>
        <strain evidence="1">CParaputrificumLFYP93</strain>
    </source>
</reference>
<proteinExistence type="predicted"/>